<organism evidence="1 2">
    <name type="scientific">Characodon lateralis</name>
    <dbReference type="NCBI Taxonomy" id="208331"/>
    <lineage>
        <taxon>Eukaryota</taxon>
        <taxon>Metazoa</taxon>
        <taxon>Chordata</taxon>
        <taxon>Craniata</taxon>
        <taxon>Vertebrata</taxon>
        <taxon>Euteleostomi</taxon>
        <taxon>Actinopterygii</taxon>
        <taxon>Neopterygii</taxon>
        <taxon>Teleostei</taxon>
        <taxon>Neoteleostei</taxon>
        <taxon>Acanthomorphata</taxon>
        <taxon>Ovalentaria</taxon>
        <taxon>Atherinomorphae</taxon>
        <taxon>Cyprinodontiformes</taxon>
        <taxon>Goodeidae</taxon>
        <taxon>Characodon</taxon>
    </lineage>
</organism>
<reference evidence="1 2" key="1">
    <citation type="submission" date="2021-06" db="EMBL/GenBank/DDBJ databases">
        <authorList>
            <person name="Palmer J.M."/>
        </authorList>
    </citation>
    <scope>NUCLEOTIDE SEQUENCE [LARGE SCALE GENOMIC DNA]</scope>
    <source>
        <strain evidence="1 2">CL_MEX2019</strain>
        <tissue evidence="1">Muscle</tissue>
    </source>
</reference>
<accession>A0ABU7DID8</accession>
<dbReference type="InterPro" id="IPR024224">
    <property type="entry name" value="DENND6"/>
</dbReference>
<sequence>MPLQKSISPWKSPPQLRPFVQQDFMKTLEKAGPQLTSRLKGDWIGLYRHFLKSPNFDGWFRSRKREMTQKLEALHLEALCEEDLQQRIQKHTEVEVVDLVLKLKDKLSQAEREQLPVHPGTLSKLRSHIEAVILALPEDLQGILQKPPTS</sequence>
<evidence type="ECO:0000313" key="2">
    <source>
        <dbReference type="Proteomes" id="UP001352852"/>
    </source>
</evidence>
<protein>
    <submittedName>
        <fullName evidence="1">Protein dennd6a</fullName>
    </submittedName>
</protein>
<dbReference type="Proteomes" id="UP001352852">
    <property type="component" value="Unassembled WGS sequence"/>
</dbReference>
<gene>
    <name evidence="1" type="primary">DENND6A_1</name>
    <name evidence="1" type="ORF">CHARACLAT_013272</name>
</gene>
<dbReference type="PANTHER" id="PTHR13677:SF1">
    <property type="entry name" value="PROTEIN DENND6A"/>
    <property type="match status" value="1"/>
</dbReference>
<keyword evidence="2" id="KW-1185">Reference proteome</keyword>
<dbReference type="PANTHER" id="PTHR13677">
    <property type="entry name" value="LD41638P"/>
    <property type="match status" value="1"/>
</dbReference>
<name>A0ABU7DID8_9TELE</name>
<comment type="caution">
    <text evidence="1">The sequence shown here is derived from an EMBL/GenBank/DDBJ whole genome shotgun (WGS) entry which is preliminary data.</text>
</comment>
<proteinExistence type="predicted"/>
<evidence type="ECO:0000313" key="1">
    <source>
        <dbReference type="EMBL" id="MED6274120.1"/>
    </source>
</evidence>
<dbReference type="EMBL" id="JAHUTJ010025540">
    <property type="protein sequence ID" value="MED6274120.1"/>
    <property type="molecule type" value="Genomic_DNA"/>
</dbReference>